<dbReference type="InterPro" id="IPR001314">
    <property type="entry name" value="Peptidase_S1A"/>
</dbReference>
<keyword evidence="9" id="KW-1015">Disulfide bond</keyword>
<dbReference type="CDD" id="cd00190">
    <property type="entry name" value="Tryp_SPc"/>
    <property type="match status" value="1"/>
</dbReference>
<dbReference type="PROSITE" id="PS00134">
    <property type="entry name" value="TRYPSIN_HIS"/>
    <property type="match status" value="1"/>
</dbReference>
<name>D3PHU3_LEPSM</name>
<evidence type="ECO:0000256" key="12">
    <source>
        <dbReference type="RuleBase" id="RU363034"/>
    </source>
</evidence>
<dbReference type="GO" id="GO:0005615">
    <property type="term" value="C:extracellular space"/>
    <property type="evidence" value="ECO:0007669"/>
    <property type="project" value="TreeGrafter"/>
</dbReference>
<dbReference type="InterPro" id="IPR009003">
    <property type="entry name" value="Peptidase_S1_PA"/>
</dbReference>
<dbReference type="SMR" id="D3PHU3"/>
<evidence type="ECO:0000256" key="10">
    <source>
        <dbReference type="ARBA" id="ARBA00052079"/>
    </source>
</evidence>
<evidence type="ECO:0000256" key="13">
    <source>
        <dbReference type="SAM" id="SignalP"/>
    </source>
</evidence>
<evidence type="ECO:0000256" key="7">
    <source>
        <dbReference type="ARBA" id="ARBA00022820"/>
    </source>
</evidence>
<dbReference type="PROSITE" id="PS50240">
    <property type="entry name" value="TRYPSIN_DOM"/>
    <property type="match status" value="1"/>
</dbReference>
<dbReference type="GO" id="GO:0042381">
    <property type="term" value="P:hemolymph coagulation"/>
    <property type="evidence" value="ECO:0007669"/>
    <property type="project" value="UniProtKB-KW"/>
</dbReference>
<feature type="chain" id="PRO_5003049037" description="limulus clotting factor C" evidence="13">
    <location>
        <begin position="18"/>
        <end position="257"/>
    </location>
</feature>
<feature type="domain" description="Peptidase S1" evidence="14">
    <location>
        <begin position="33"/>
        <end position="257"/>
    </location>
</feature>
<sequence length="257" mass="28213">MMKGIVALLTLVAFSQGRRFDYSNKEIFKNPKVIGGEVVEPNSIPYQLSIKNRGFHFCGGSIYDETTAITAAHCCVVINVDITTVVAGDHNQLFPSKNEQILKIKKVITNPDFGTNGLNNDICVLILEEPFVFNDKVDKVKLPKQDQAFEGKAVVSGWGSRIEGFPGSFKLFKAELTLLDSKKCHQLFGDNFDETMICANGVDEMKGSCHGDSGGPLVCEGGVQCGLVSWGIRCGAPEYPGVYVKLSHFIDWIKEQL</sequence>
<accession>D3PHU3</accession>
<dbReference type="PROSITE" id="PS00135">
    <property type="entry name" value="TRYPSIN_SER"/>
    <property type="match status" value="1"/>
</dbReference>
<dbReference type="EC" id="3.4.21.84" evidence="11"/>
<keyword evidence="5 13" id="KW-0732">Signal</keyword>
<dbReference type="Pfam" id="PF00089">
    <property type="entry name" value="Trypsin"/>
    <property type="match status" value="1"/>
</dbReference>
<dbReference type="PANTHER" id="PTHR24264">
    <property type="entry name" value="TRYPSIN-RELATED"/>
    <property type="match status" value="1"/>
</dbReference>
<dbReference type="SMART" id="SM00020">
    <property type="entry name" value="Tryp_SPc"/>
    <property type="match status" value="1"/>
</dbReference>
<evidence type="ECO:0000256" key="11">
    <source>
        <dbReference type="ARBA" id="ARBA00066707"/>
    </source>
</evidence>
<comment type="catalytic activity">
    <reaction evidence="10">
        <text>Selective cleavage of 103-Arg-|-Ser-104 and 124-Ile-|-Ile-125 bonds in Limulus clotting factor B to form activated factor B. Cleavage of -Pro-Arg-|-Xaa- bonds in synthetic substrates.</text>
        <dbReference type="EC" id="3.4.21.84"/>
    </reaction>
</comment>
<evidence type="ECO:0000256" key="8">
    <source>
        <dbReference type="ARBA" id="ARBA00022825"/>
    </source>
</evidence>
<evidence type="ECO:0000313" key="15">
    <source>
        <dbReference type="EMBL" id="ADD38129.1"/>
    </source>
</evidence>
<dbReference type="GO" id="GO:0004252">
    <property type="term" value="F:serine-type endopeptidase activity"/>
    <property type="evidence" value="ECO:0007669"/>
    <property type="project" value="InterPro"/>
</dbReference>
<evidence type="ECO:0000259" key="14">
    <source>
        <dbReference type="PROSITE" id="PS50240"/>
    </source>
</evidence>
<dbReference type="InterPro" id="IPR050127">
    <property type="entry name" value="Serine_Proteases_S1"/>
</dbReference>
<dbReference type="PANTHER" id="PTHR24264:SF65">
    <property type="entry name" value="SRCR DOMAIN-CONTAINING PROTEIN"/>
    <property type="match status" value="1"/>
</dbReference>
<keyword evidence="8 12" id="KW-0720">Serine protease</keyword>
<evidence type="ECO:0000256" key="4">
    <source>
        <dbReference type="ARBA" id="ARBA00022670"/>
    </source>
</evidence>
<gene>
    <name evidence="15" type="primary">TRY2</name>
</gene>
<dbReference type="FunFam" id="2.40.10.10:FF:000120">
    <property type="entry name" value="Putative serine protease"/>
    <property type="match status" value="1"/>
</dbReference>
<keyword evidence="2" id="KW-0964">Secreted</keyword>
<comment type="subcellular location">
    <subcellularLocation>
        <location evidence="1">Secreted</location>
    </subcellularLocation>
</comment>
<evidence type="ECO:0000256" key="1">
    <source>
        <dbReference type="ARBA" id="ARBA00004613"/>
    </source>
</evidence>
<dbReference type="InterPro" id="IPR033116">
    <property type="entry name" value="TRYPSIN_SER"/>
</dbReference>
<dbReference type="OrthoDB" id="10059102at2759"/>
<evidence type="ECO:0000256" key="9">
    <source>
        <dbReference type="ARBA" id="ARBA00023157"/>
    </source>
</evidence>
<dbReference type="Gene3D" id="2.40.10.10">
    <property type="entry name" value="Trypsin-like serine proteases"/>
    <property type="match status" value="1"/>
</dbReference>
<dbReference type="InterPro" id="IPR043504">
    <property type="entry name" value="Peptidase_S1_PA_chymotrypsin"/>
</dbReference>
<dbReference type="EMBL" id="BT121199">
    <property type="protein sequence ID" value="ADD38129.1"/>
    <property type="molecule type" value="mRNA"/>
</dbReference>
<dbReference type="InterPro" id="IPR018114">
    <property type="entry name" value="TRYPSIN_HIS"/>
</dbReference>
<keyword evidence="7" id="KW-0353">Hemolymph clotting</keyword>
<reference evidence="15" key="1">
    <citation type="submission" date="2010-03" db="EMBL/GenBank/DDBJ databases">
        <title>Atlantic Lepeophtheirus salmonis ESTs and full-length cDNAs.</title>
        <authorList>
            <person name="Yasuike M."/>
            <person name="von Schalburg K."/>
            <person name="Cooper G."/>
            <person name="Leong J."/>
            <person name="Nilsen F."/>
            <person name="Jones S.R.M."/>
            <person name="Koop B.F."/>
        </authorList>
    </citation>
    <scope>NUCLEOTIDE SEQUENCE</scope>
    <source>
        <strain evidence="15">Atlantic form</strain>
        <tissue evidence="15">Mixed tissue</tissue>
    </source>
</reference>
<keyword evidence="3" id="KW-0768">Sushi</keyword>
<evidence type="ECO:0000256" key="3">
    <source>
        <dbReference type="ARBA" id="ARBA00022659"/>
    </source>
</evidence>
<organism evidence="15">
    <name type="scientific">Lepeophtheirus salmonis</name>
    <name type="common">Salmon louse</name>
    <name type="synonym">Caligus salmonis</name>
    <dbReference type="NCBI Taxonomy" id="72036"/>
    <lineage>
        <taxon>Eukaryota</taxon>
        <taxon>Metazoa</taxon>
        <taxon>Ecdysozoa</taxon>
        <taxon>Arthropoda</taxon>
        <taxon>Crustacea</taxon>
        <taxon>Multicrustacea</taxon>
        <taxon>Hexanauplia</taxon>
        <taxon>Copepoda</taxon>
        <taxon>Siphonostomatoida</taxon>
        <taxon>Caligidae</taxon>
        <taxon>Lepeophtheirus</taxon>
    </lineage>
</organism>
<feature type="signal peptide" evidence="13">
    <location>
        <begin position="1"/>
        <end position="17"/>
    </location>
</feature>
<dbReference type="AlphaFoldDB" id="D3PHU3"/>
<dbReference type="GO" id="GO:0006508">
    <property type="term" value="P:proteolysis"/>
    <property type="evidence" value="ECO:0007669"/>
    <property type="project" value="UniProtKB-KW"/>
</dbReference>
<keyword evidence="6 12" id="KW-0378">Hydrolase</keyword>
<evidence type="ECO:0000256" key="5">
    <source>
        <dbReference type="ARBA" id="ARBA00022729"/>
    </source>
</evidence>
<evidence type="ECO:0000256" key="2">
    <source>
        <dbReference type="ARBA" id="ARBA00022525"/>
    </source>
</evidence>
<dbReference type="PRINTS" id="PR00722">
    <property type="entry name" value="CHYMOTRYPSIN"/>
</dbReference>
<keyword evidence="4 12" id="KW-0645">Protease</keyword>
<dbReference type="SUPFAM" id="SSF50494">
    <property type="entry name" value="Trypsin-like serine proteases"/>
    <property type="match status" value="1"/>
</dbReference>
<dbReference type="InterPro" id="IPR001254">
    <property type="entry name" value="Trypsin_dom"/>
</dbReference>
<proteinExistence type="evidence at transcript level"/>
<evidence type="ECO:0000256" key="6">
    <source>
        <dbReference type="ARBA" id="ARBA00022801"/>
    </source>
</evidence>
<protein>
    <recommendedName>
        <fullName evidence="11">limulus clotting factor C</fullName>
        <ecNumber evidence="11">3.4.21.84</ecNumber>
    </recommendedName>
</protein>